<protein>
    <submittedName>
        <fullName evidence="2">Uncharacterized protein</fullName>
    </submittedName>
</protein>
<reference evidence="2" key="1">
    <citation type="submission" date="2014-09" db="EMBL/GenBank/DDBJ databases">
        <authorList>
            <person name="Magalhaes I.L.F."/>
            <person name="Oliveira U."/>
            <person name="Santos F.R."/>
            <person name="Vidigal T.H.D.A."/>
            <person name="Brescovit A.D."/>
            <person name="Santos A.J."/>
        </authorList>
    </citation>
    <scope>NUCLEOTIDE SEQUENCE</scope>
    <source>
        <tissue evidence="2">Shoot tissue taken approximately 20 cm above the soil surface</tissue>
    </source>
</reference>
<feature type="transmembrane region" description="Helical" evidence="1">
    <location>
        <begin position="12"/>
        <end position="35"/>
    </location>
</feature>
<dbReference type="EMBL" id="GBRH01276873">
    <property type="protein sequence ID" value="JAD21022.1"/>
    <property type="molecule type" value="Transcribed_RNA"/>
</dbReference>
<sequence>MLRLLSYQSIHHYASSIYLSKLIRISLVIFVWYLRLVYPLKHEASDMQILLPHVILGKYILFSLDMRKKVIYVLDWAPIS</sequence>
<organism evidence="2">
    <name type="scientific">Arundo donax</name>
    <name type="common">Giant reed</name>
    <name type="synonym">Donax arundinaceus</name>
    <dbReference type="NCBI Taxonomy" id="35708"/>
    <lineage>
        <taxon>Eukaryota</taxon>
        <taxon>Viridiplantae</taxon>
        <taxon>Streptophyta</taxon>
        <taxon>Embryophyta</taxon>
        <taxon>Tracheophyta</taxon>
        <taxon>Spermatophyta</taxon>
        <taxon>Magnoliopsida</taxon>
        <taxon>Liliopsida</taxon>
        <taxon>Poales</taxon>
        <taxon>Poaceae</taxon>
        <taxon>PACMAD clade</taxon>
        <taxon>Arundinoideae</taxon>
        <taxon>Arundineae</taxon>
        <taxon>Arundo</taxon>
    </lineage>
</organism>
<proteinExistence type="predicted"/>
<name>A0A0A8YC36_ARUDO</name>
<evidence type="ECO:0000313" key="2">
    <source>
        <dbReference type="EMBL" id="JAD21022.1"/>
    </source>
</evidence>
<keyword evidence="1" id="KW-0472">Membrane</keyword>
<reference evidence="2" key="2">
    <citation type="journal article" date="2015" name="Data Brief">
        <title>Shoot transcriptome of the giant reed, Arundo donax.</title>
        <authorList>
            <person name="Barrero R.A."/>
            <person name="Guerrero F.D."/>
            <person name="Moolhuijzen P."/>
            <person name="Goolsby J.A."/>
            <person name="Tidwell J."/>
            <person name="Bellgard S.E."/>
            <person name="Bellgard M.I."/>
        </authorList>
    </citation>
    <scope>NUCLEOTIDE SEQUENCE</scope>
    <source>
        <tissue evidence="2">Shoot tissue taken approximately 20 cm above the soil surface</tissue>
    </source>
</reference>
<feature type="transmembrane region" description="Helical" evidence="1">
    <location>
        <begin position="47"/>
        <end position="64"/>
    </location>
</feature>
<dbReference type="AlphaFoldDB" id="A0A0A8YC36"/>
<accession>A0A0A8YC36</accession>
<evidence type="ECO:0000256" key="1">
    <source>
        <dbReference type="SAM" id="Phobius"/>
    </source>
</evidence>
<keyword evidence="1" id="KW-1133">Transmembrane helix</keyword>
<keyword evidence="1" id="KW-0812">Transmembrane</keyword>